<gene>
    <name evidence="1" type="ORF">WN51_09010</name>
</gene>
<accession>A0A0M9AAY4</accession>
<evidence type="ECO:0000313" key="1">
    <source>
        <dbReference type="EMBL" id="KOX80106.1"/>
    </source>
</evidence>
<evidence type="ECO:0000313" key="2">
    <source>
        <dbReference type="Proteomes" id="UP000053105"/>
    </source>
</evidence>
<feature type="non-terminal residue" evidence="1">
    <location>
        <position position="1"/>
    </location>
</feature>
<dbReference type="AlphaFoldDB" id="A0A0M9AAY4"/>
<organism evidence="1 2">
    <name type="scientific">Melipona quadrifasciata</name>
    <dbReference type="NCBI Taxonomy" id="166423"/>
    <lineage>
        <taxon>Eukaryota</taxon>
        <taxon>Metazoa</taxon>
        <taxon>Ecdysozoa</taxon>
        <taxon>Arthropoda</taxon>
        <taxon>Hexapoda</taxon>
        <taxon>Insecta</taxon>
        <taxon>Pterygota</taxon>
        <taxon>Neoptera</taxon>
        <taxon>Endopterygota</taxon>
        <taxon>Hymenoptera</taxon>
        <taxon>Apocrita</taxon>
        <taxon>Aculeata</taxon>
        <taxon>Apoidea</taxon>
        <taxon>Anthophila</taxon>
        <taxon>Apidae</taxon>
        <taxon>Melipona</taxon>
    </lineage>
</organism>
<proteinExistence type="predicted"/>
<keyword evidence="2" id="KW-1185">Reference proteome</keyword>
<name>A0A0M9AAY4_9HYME</name>
<sequence>QLECKNGIFKTNIIRILLKKICSYHLFLYQDLHRTEFVNRIHFSQWNLQQYESDQSFFRRKT</sequence>
<dbReference type="EMBL" id="KQ435708">
    <property type="protein sequence ID" value="KOX80106.1"/>
    <property type="molecule type" value="Genomic_DNA"/>
</dbReference>
<dbReference type="Proteomes" id="UP000053105">
    <property type="component" value="Unassembled WGS sequence"/>
</dbReference>
<reference evidence="1 2" key="1">
    <citation type="submission" date="2015-07" db="EMBL/GenBank/DDBJ databases">
        <title>The genome of Melipona quadrifasciata.</title>
        <authorList>
            <person name="Pan H."/>
            <person name="Kapheim K."/>
        </authorList>
    </citation>
    <scope>NUCLEOTIDE SEQUENCE [LARGE SCALE GENOMIC DNA]</scope>
    <source>
        <strain evidence="1">0111107301</strain>
        <tissue evidence="1">Whole body</tissue>
    </source>
</reference>
<protein>
    <submittedName>
        <fullName evidence="1">Uncharacterized protein</fullName>
    </submittedName>
</protein>